<dbReference type="EMBL" id="JARBJD010000067">
    <property type="protein sequence ID" value="KAK2955430.1"/>
    <property type="molecule type" value="Genomic_DNA"/>
</dbReference>
<reference evidence="1 2" key="1">
    <citation type="journal article" date="2022" name="bioRxiv">
        <title>Genomics of Preaxostyla Flagellates Illuminates Evolutionary Transitions and the Path Towards Mitochondrial Loss.</title>
        <authorList>
            <person name="Novak L.V.F."/>
            <person name="Treitli S.C."/>
            <person name="Pyrih J."/>
            <person name="Halakuc P."/>
            <person name="Pipaliya S.V."/>
            <person name="Vacek V."/>
            <person name="Brzon O."/>
            <person name="Soukal P."/>
            <person name="Eme L."/>
            <person name="Dacks J.B."/>
            <person name="Karnkowska A."/>
            <person name="Elias M."/>
            <person name="Hampl V."/>
        </authorList>
    </citation>
    <scope>NUCLEOTIDE SEQUENCE [LARGE SCALE GENOMIC DNA]</scope>
    <source>
        <strain evidence="1">NAU3</strain>
        <tissue evidence="1">Gut</tissue>
    </source>
</reference>
<evidence type="ECO:0000313" key="1">
    <source>
        <dbReference type="EMBL" id="KAK2955430.1"/>
    </source>
</evidence>
<sequence length="401" mass="45662">MNPFWKSKDLWATSLTFISMEWELKVCEERLVRELLLQTLSSHSGIPSLVTPLPAELNKATLRRMMAEDIPHSRIHLLSLCVRSMASGDFFSSTIAPSYKFLMKMLLSPFPAVVSASFEFFHRFVSVSSDAVRIELLKRVSTSHTVHPELIINESLLLNHVGDLDPTEKFHSSLFDEADNEILTRSLIRCNSVCGLVGADQCILDPPTFFDRTVSVLGSSNSKIRTAAMSLFSHLNHMPSVVPQFPSQSNRLHFAFRDGRPEEQHALIWISMMWINKVIFEASLPPFAWTQFDWDWLNSADLSWKTLLLDSLDLLMSLRFCTIMFVDQTKATEIFLSFERQQRAVPRINSMFRDLNHRTLNDKVVEVPVTCALLVSLLTKCDFPHTITAFLTTHPDIDLSG</sequence>
<dbReference type="Proteomes" id="UP001281761">
    <property type="component" value="Unassembled WGS sequence"/>
</dbReference>
<accession>A0ABQ9XVE2</accession>
<proteinExistence type="predicted"/>
<protein>
    <submittedName>
        <fullName evidence="1">Uncharacterized protein</fullName>
    </submittedName>
</protein>
<comment type="caution">
    <text evidence="1">The sequence shown here is derived from an EMBL/GenBank/DDBJ whole genome shotgun (WGS) entry which is preliminary data.</text>
</comment>
<gene>
    <name evidence="1" type="ORF">BLNAU_9658</name>
</gene>
<dbReference type="InterPro" id="IPR016024">
    <property type="entry name" value="ARM-type_fold"/>
</dbReference>
<keyword evidence="2" id="KW-1185">Reference proteome</keyword>
<name>A0ABQ9XVE2_9EUKA</name>
<evidence type="ECO:0000313" key="2">
    <source>
        <dbReference type="Proteomes" id="UP001281761"/>
    </source>
</evidence>
<dbReference type="SUPFAM" id="SSF48371">
    <property type="entry name" value="ARM repeat"/>
    <property type="match status" value="1"/>
</dbReference>
<organism evidence="1 2">
    <name type="scientific">Blattamonas nauphoetae</name>
    <dbReference type="NCBI Taxonomy" id="2049346"/>
    <lineage>
        <taxon>Eukaryota</taxon>
        <taxon>Metamonada</taxon>
        <taxon>Preaxostyla</taxon>
        <taxon>Oxymonadida</taxon>
        <taxon>Blattamonas</taxon>
    </lineage>
</organism>